<comment type="catalytic activity">
    <reaction evidence="10 15">
        <text>2'-deoxycytidine + H2O + H(+) = 2'-deoxyuridine + NH4(+)</text>
        <dbReference type="Rhea" id="RHEA:13433"/>
        <dbReference type="ChEBI" id="CHEBI:15377"/>
        <dbReference type="ChEBI" id="CHEBI:15378"/>
        <dbReference type="ChEBI" id="CHEBI:15698"/>
        <dbReference type="ChEBI" id="CHEBI:16450"/>
        <dbReference type="ChEBI" id="CHEBI:28938"/>
        <dbReference type="EC" id="3.5.4.5"/>
    </reaction>
</comment>
<name>A0A4R6IC29_9MOLU</name>
<comment type="function">
    <text evidence="2 15">This enzyme scavenges exogenous and endogenous cytidine and 2'-deoxycytidine for UMP synthesis.</text>
</comment>
<dbReference type="InterPro" id="IPR050202">
    <property type="entry name" value="Cyt/Deoxycyt_deaminase"/>
</dbReference>
<reference evidence="17 18" key="1">
    <citation type="submission" date="2019-03" db="EMBL/GenBank/DDBJ databases">
        <title>Genomic Encyclopedia of Archaeal and Bacterial Type Strains, Phase II (KMG-II): from individual species to whole genera.</title>
        <authorList>
            <person name="Goeker M."/>
        </authorList>
    </citation>
    <scope>NUCLEOTIDE SEQUENCE [LARGE SCALE GENOMIC DNA]</scope>
    <source>
        <strain evidence="17 18">ATCC 700618</strain>
    </source>
</reference>
<keyword evidence="6 14" id="KW-0479">Metal-binding</keyword>
<evidence type="ECO:0000256" key="6">
    <source>
        <dbReference type="ARBA" id="ARBA00022723"/>
    </source>
</evidence>
<evidence type="ECO:0000256" key="13">
    <source>
        <dbReference type="PIRSR" id="PIRSR606262-2"/>
    </source>
</evidence>
<evidence type="ECO:0000256" key="11">
    <source>
        <dbReference type="ARBA" id="ARBA00049558"/>
    </source>
</evidence>
<dbReference type="AlphaFoldDB" id="A0A4R6IC29"/>
<dbReference type="PANTHER" id="PTHR11644:SF2">
    <property type="entry name" value="CYTIDINE DEAMINASE"/>
    <property type="match status" value="1"/>
</dbReference>
<dbReference type="GO" id="GO:0008270">
    <property type="term" value="F:zinc ion binding"/>
    <property type="evidence" value="ECO:0007669"/>
    <property type="project" value="UniProtKB-UniRule"/>
</dbReference>
<evidence type="ECO:0000256" key="15">
    <source>
        <dbReference type="RuleBase" id="RU364006"/>
    </source>
</evidence>
<evidence type="ECO:0000259" key="16">
    <source>
        <dbReference type="PROSITE" id="PS51747"/>
    </source>
</evidence>
<dbReference type="PANTHER" id="PTHR11644">
    <property type="entry name" value="CYTIDINE DEAMINASE"/>
    <property type="match status" value="1"/>
</dbReference>
<dbReference type="NCBIfam" id="NF004064">
    <property type="entry name" value="PRK05578.1"/>
    <property type="match status" value="1"/>
</dbReference>
<dbReference type="GO" id="GO:0055086">
    <property type="term" value="P:nucleobase-containing small molecule metabolic process"/>
    <property type="evidence" value="ECO:0007669"/>
    <property type="project" value="UniProtKB-ARBA"/>
</dbReference>
<comment type="cofactor">
    <cofactor evidence="1 14 15">
        <name>Zn(2+)</name>
        <dbReference type="ChEBI" id="CHEBI:29105"/>
    </cofactor>
</comment>
<evidence type="ECO:0000256" key="5">
    <source>
        <dbReference type="ARBA" id="ARBA00018266"/>
    </source>
</evidence>
<feature type="binding site" evidence="14">
    <location>
        <position position="88"/>
    </location>
    <ligand>
        <name>Zn(2+)</name>
        <dbReference type="ChEBI" id="CHEBI:29105"/>
        <note>catalytic</note>
    </ligand>
</feature>
<dbReference type="InterPro" id="IPR006262">
    <property type="entry name" value="Cyt_deam_tetra"/>
</dbReference>
<feature type="active site" description="Proton donor" evidence="12">
    <location>
        <position position="52"/>
    </location>
</feature>
<dbReference type="InterPro" id="IPR002125">
    <property type="entry name" value="CMP_dCMP_dom"/>
</dbReference>
<feature type="domain" description="CMP/dCMP-type deaminase" evidence="16">
    <location>
        <begin position="1"/>
        <end position="129"/>
    </location>
</feature>
<dbReference type="NCBIfam" id="TIGR01354">
    <property type="entry name" value="cyt_deam_tetra"/>
    <property type="match status" value="1"/>
</dbReference>
<dbReference type="GO" id="GO:0072527">
    <property type="term" value="P:pyrimidine-containing compound metabolic process"/>
    <property type="evidence" value="ECO:0007669"/>
    <property type="project" value="UniProtKB-ARBA"/>
</dbReference>
<evidence type="ECO:0000256" key="1">
    <source>
        <dbReference type="ARBA" id="ARBA00001947"/>
    </source>
</evidence>
<dbReference type="GO" id="GO:0005829">
    <property type="term" value="C:cytosol"/>
    <property type="evidence" value="ECO:0007669"/>
    <property type="project" value="TreeGrafter"/>
</dbReference>
<dbReference type="PROSITE" id="PS51747">
    <property type="entry name" value="CYT_DCMP_DEAMINASES_2"/>
    <property type="match status" value="1"/>
</dbReference>
<proteinExistence type="inferred from homology"/>
<dbReference type="PROSITE" id="PS00903">
    <property type="entry name" value="CYT_DCMP_DEAMINASES_1"/>
    <property type="match status" value="1"/>
</dbReference>
<evidence type="ECO:0000256" key="10">
    <source>
        <dbReference type="ARBA" id="ARBA00049252"/>
    </source>
</evidence>
<dbReference type="EMBL" id="SNWN01000013">
    <property type="protein sequence ID" value="TDO19790.1"/>
    <property type="molecule type" value="Genomic_DNA"/>
</dbReference>
<dbReference type="CDD" id="cd01283">
    <property type="entry name" value="cytidine_deaminase"/>
    <property type="match status" value="1"/>
</dbReference>
<accession>A0A4R6IC29</accession>
<dbReference type="Gene3D" id="3.40.140.10">
    <property type="entry name" value="Cytidine Deaminase, domain 2"/>
    <property type="match status" value="1"/>
</dbReference>
<gene>
    <name evidence="17" type="ORF">EI74_0594</name>
</gene>
<keyword evidence="8 14" id="KW-0862">Zinc</keyword>
<evidence type="ECO:0000256" key="8">
    <source>
        <dbReference type="ARBA" id="ARBA00022833"/>
    </source>
</evidence>
<dbReference type="EC" id="3.5.4.5" evidence="4 15"/>
<feature type="binding site" evidence="13">
    <location>
        <begin position="39"/>
        <end position="45"/>
    </location>
    <ligand>
        <name>substrate</name>
    </ligand>
</feature>
<dbReference type="InterPro" id="IPR016193">
    <property type="entry name" value="Cytidine_deaminase-like"/>
</dbReference>
<dbReference type="GO" id="GO:0042802">
    <property type="term" value="F:identical protein binding"/>
    <property type="evidence" value="ECO:0007669"/>
    <property type="project" value="UniProtKB-ARBA"/>
</dbReference>
<dbReference type="GO" id="GO:0004126">
    <property type="term" value="F:cytidine deaminase activity"/>
    <property type="evidence" value="ECO:0007669"/>
    <property type="project" value="UniProtKB-UniRule"/>
</dbReference>
<evidence type="ECO:0000256" key="2">
    <source>
        <dbReference type="ARBA" id="ARBA00003949"/>
    </source>
</evidence>
<comment type="caution">
    <text evidence="17">The sequence shown here is derived from an EMBL/GenBank/DDBJ whole genome shotgun (WGS) entry which is preliminary data.</text>
</comment>
<dbReference type="SUPFAM" id="SSF53927">
    <property type="entry name" value="Cytidine deaminase-like"/>
    <property type="match status" value="1"/>
</dbReference>
<dbReference type="Proteomes" id="UP000295518">
    <property type="component" value="Unassembled WGS sequence"/>
</dbReference>
<protein>
    <recommendedName>
        <fullName evidence="5 15">Cytidine deaminase</fullName>
        <ecNumber evidence="4 15">3.5.4.5</ecNumber>
    </recommendedName>
    <alternativeName>
        <fullName evidence="9 15">Cytidine aminohydrolase</fullName>
    </alternativeName>
</protein>
<evidence type="ECO:0000256" key="14">
    <source>
        <dbReference type="PIRSR" id="PIRSR606262-3"/>
    </source>
</evidence>
<evidence type="ECO:0000256" key="9">
    <source>
        <dbReference type="ARBA" id="ARBA00032005"/>
    </source>
</evidence>
<dbReference type="RefSeq" id="WP_341799051.1">
    <property type="nucleotide sequence ID" value="NZ_NNCE01000005.1"/>
</dbReference>
<comment type="catalytic activity">
    <reaction evidence="11 15">
        <text>cytidine + H2O + H(+) = uridine + NH4(+)</text>
        <dbReference type="Rhea" id="RHEA:16069"/>
        <dbReference type="ChEBI" id="CHEBI:15377"/>
        <dbReference type="ChEBI" id="CHEBI:15378"/>
        <dbReference type="ChEBI" id="CHEBI:16704"/>
        <dbReference type="ChEBI" id="CHEBI:17562"/>
        <dbReference type="ChEBI" id="CHEBI:28938"/>
        <dbReference type="EC" id="3.5.4.5"/>
    </reaction>
</comment>
<evidence type="ECO:0000313" key="17">
    <source>
        <dbReference type="EMBL" id="TDO19790.1"/>
    </source>
</evidence>
<feature type="binding site" evidence="14">
    <location>
        <position position="50"/>
    </location>
    <ligand>
        <name>Zn(2+)</name>
        <dbReference type="ChEBI" id="CHEBI:29105"/>
        <note>catalytic</note>
    </ligand>
</feature>
<comment type="similarity">
    <text evidence="3 15">Belongs to the cytidine and deoxycytidylate deaminase family.</text>
</comment>
<dbReference type="InterPro" id="IPR016192">
    <property type="entry name" value="APOBEC/CMP_deaminase_Zn-bd"/>
</dbReference>
<keyword evidence="18" id="KW-1185">Reference proteome</keyword>
<sequence length="134" mass="14794">MTMYEELKKLLDKSYSPYSNFPVAAIVIDENENKYYGVNVENAAYPSGLCAERSAMFGGVAYGLKVGTITEINVISKNNEPISPCGACRQVITEFVKDQNSVINLFSYDGKKINKFKIKELIPLPVVASDIKGN</sequence>
<organism evidence="17 18">
    <name type="scientific">Mycoplasma testudineum</name>
    <dbReference type="NCBI Taxonomy" id="244584"/>
    <lineage>
        <taxon>Bacteria</taxon>
        <taxon>Bacillati</taxon>
        <taxon>Mycoplasmatota</taxon>
        <taxon>Mollicutes</taxon>
        <taxon>Mycoplasmataceae</taxon>
        <taxon>Mycoplasma</taxon>
    </lineage>
</organism>
<evidence type="ECO:0000256" key="4">
    <source>
        <dbReference type="ARBA" id="ARBA00012783"/>
    </source>
</evidence>
<feature type="binding site" evidence="14">
    <location>
        <position position="85"/>
    </location>
    <ligand>
        <name>Zn(2+)</name>
        <dbReference type="ChEBI" id="CHEBI:29105"/>
        <note>catalytic</note>
    </ligand>
</feature>
<keyword evidence="7 15" id="KW-0378">Hydrolase</keyword>
<evidence type="ECO:0000313" key="18">
    <source>
        <dbReference type="Proteomes" id="UP000295518"/>
    </source>
</evidence>
<dbReference type="Pfam" id="PF00383">
    <property type="entry name" value="dCMP_cyt_deam_1"/>
    <property type="match status" value="1"/>
</dbReference>
<evidence type="ECO:0000256" key="7">
    <source>
        <dbReference type="ARBA" id="ARBA00022801"/>
    </source>
</evidence>
<evidence type="ECO:0000256" key="3">
    <source>
        <dbReference type="ARBA" id="ARBA00006576"/>
    </source>
</evidence>
<evidence type="ECO:0000256" key="12">
    <source>
        <dbReference type="PIRSR" id="PIRSR606262-1"/>
    </source>
</evidence>